<evidence type="ECO:0000313" key="4">
    <source>
        <dbReference type="Proteomes" id="UP000658278"/>
    </source>
</evidence>
<keyword evidence="2" id="KW-0732">Signal</keyword>
<gene>
    <name evidence="3" type="ORF">JIN81_06130</name>
</gene>
<feature type="signal peptide" evidence="2">
    <location>
        <begin position="1"/>
        <end position="30"/>
    </location>
</feature>
<feature type="compositionally biased region" description="Pro residues" evidence="1">
    <location>
        <begin position="289"/>
        <end position="301"/>
    </location>
</feature>
<dbReference type="EMBL" id="JAENII010000003">
    <property type="protein sequence ID" value="MBK1826587.1"/>
    <property type="molecule type" value="Genomic_DNA"/>
</dbReference>
<name>A0A934RBJ7_9BACT</name>
<evidence type="ECO:0000313" key="3">
    <source>
        <dbReference type="EMBL" id="MBK1826587.1"/>
    </source>
</evidence>
<sequence length="361" mass="40753">MTRRFPHTLSVRTAAAPLLAGAVLQTSAIAGNVDDFYTQKGSDPSFEEVMESGDLPRGKNSATGFEGARISINHELLKDGPNARRPLIQDIMIHTLGNSVIRRKDFPKWSRWYQEDGNTQIFRLFKDEENVRNSRGLAARIEAFSEFKWKKGDGWQEWVATYTIIKPHNCSIFQAKNPINDWSVMINMNKNGDVNLNHRRGEDKRLASNMTGKPFHIRVRENGHDYEVYFNGKLEGAGSYDRPKGETGFRWGMYLGAKPVTHDAMILVTGAAINPKDSGEQLVAEPKPEPQPEPEPEPGIPIPLRTWKNRNGESIRAEARFEAGSDVIKLKVRGKWIPYPVEELSDTDRKELAKAMEALPD</sequence>
<dbReference type="AlphaFoldDB" id="A0A934RBJ7"/>
<evidence type="ECO:0000256" key="2">
    <source>
        <dbReference type="SAM" id="SignalP"/>
    </source>
</evidence>
<evidence type="ECO:0008006" key="5">
    <source>
        <dbReference type="Google" id="ProtNLM"/>
    </source>
</evidence>
<dbReference type="RefSeq" id="WP_200277696.1">
    <property type="nucleotide sequence ID" value="NZ_JAENII010000003.1"/>
</dbReference>
<reference evidence="3" key="1">
    <citation type="submission" date="2021-01" db="EMBL/GenBank/DDBJ databases">
        <title>Modified the classification status of verrucomicrobia.</title>
        <authorList>
            <person name="Feng X."/>
        </authorList>
    </citation>
    <scope>NUCLEOTIDE SEQUENCE</scope>
    <source>
        <strain evidence="3">KCTC 22201</strain>
    </source>
</reference>
<protein>
    <recommendedName>
        <fullName evidence="5">Polysaccharide lyase</fullName>
    </recommendedName>
</protein>
<feature type="chain" id="PRO_5037734951" description="Polysaccharide lyase" evidence="2">
    <location>
        <begin position="31"/>
        <end position="361"/>
    </location>
</feature>
<accession>A0A934RBJ7</accession>
<proteinExistence type="predicted"/>
<evidence type="ECO:0000256" key="1">
    <source>
        <dbReference type="SAM" id="MobiDB-lite"/>
    </source>
</evidence>
<dbReference type="Proteomes" id="UP000658278">
    <property type="component" value="Unassembled WGS sequence"/>
</dbReference>
<organism evidence="3 4">
    <name type="scientific">Haloferula rosea</name>
    <dbReference type="NCBI Taxonomy" id="490093"/>
    <lineage>
        <taxon>Bacteria</taxon>
        <taxon>Pseudomonadati</taxon>
        <taxon>Verrucomicrobiota</taxon>
        <taxon>Verrucomicrobiia</taxon>
        <taxon>Verrucomicrobiales</taxon>
        <taxon>Verrucomicrobiaceae</taxon>
        <taxon>Haloferula</taxon>
    </lineage>
</organism>
<feature type="region of interest" description="Disordered" evidence="1">
    <location>
        <begin position="276"/>
        <end position="306"/>
    </location>
</feature>
<keyword evidence="4" id="KW-1185">Reference proteome</keyword>
<comment type="caution">
    <text evidence="3">The sequence shown here is derived from an EMBL/GenBank/DDBJ whole genome shotgun (WGS) entry which is preliminary data.</text>
</comment>